<evidence type="ECO:0000313" key="8">
    <source>
        <dbReference type="EMBL" id="VAW52082.1"/>
    </source>
</evidence>
<dbReference type="InterPro" id="IPR036890">
    <property type="entry name" value="HATPase_C_sf"/>
</dbReference>
<feature type="transmembrane region" description="Helical" evidence="6">
    <location>
        <begin position="71"/>
        <end position="87"/>
    </location>
</feature>
<keyword evidence="1" id="KW-0808">Transferase</keyword>
<evidence type="ECO:0000256" key="6">
    <source>
        <dbReference type="SAM" id="Phobius"/>
    </source>
</evidence>
<dbReference type="InterPro" id="IPR003018">
    <property type="entry name" value="GAF"/>
</dbReference>
<dbReference type="PROSITE" id="PS50109">
    <property type="entry name" value="HIS_KIN"/>
    <property type="match status" value="1"/>
</dbReference>
<dbReference type="GO" id="GO:0000160">
    <property type="term" value="P:phosphorelay signal transduction system"/>
    <property type="evidence" value="ECO:0007669"/>
    <property type="project" value="UniProtKB-KW"/>
</dbReference>
<dbReference type="NCBIfam" id="TIGR02916">
    <property type="entry name" value="PEP_his_kin"/>
    <property type="match status" value="1"/>
</dbReference>
<proteinExistence type="predicted"/>
<dbReference type="InterPro" id="IPR005467">
    <property type="entry name" value="His_kinase_dom"/>
</dbReference>
<dbReference type="Gene3D" id="3.30.565.10">
    <property type="entry name" value="Histidine kinase-like ATPase, C-terminal domain"/>
    <property type="match status" value="1"/>
</dbReference>
<keyword evidence="3 8" id="KW-0418">Kinase</keyword>
<dbReference type="InterPro" id="IPR004358">
    <property type="entry name" value="Sig_transdc_His_kin-like_C"/>
</dbReference>
<organism evidence="8">
    <name type="scientific">hydrothermal vent metagenome</name>
    <dbReference type="NCBI Taxonomy" id="652676"/>
    <lineage>
        <taxon>unclassified sequences</taxon>
        <taxon>metagenomes</taxon>
        <taxon>ecological metagenomes</taxon>
    </lineage>
</organism>
<reference evidence="8" key="1">
    <citation type="submission" date="2018-06" db="EMBL/GenBank/DDBJ databases">
        <authorList>
            <person name="Zhirakovskaya E."/>
        </authorList>
    </citation>
    <scope>NUCLEOTIDE SEQUENCE</scope>
</reference>
<accession>A0A3B0WL70</accession>
<dbReference type="InterPro" id="IPR014265">
    <property type="entry name" value="XrtA/PrsK"/>
</dbReference>
<evidence type="ECO:0000256" key="3">
    <source>
        <dbReference type="ARBA" id="ARBA00022777"/>
    </source>
</evidence>
<feature type="transmembrane region" description="Helical" evidence="6">
    <location>
        <begin position="256"/>
        <end position="277"/>
    </location>
</feature>
<sequence length="686" mass="78116">MNIGAVSYSISAFTFLIFLAILLTDRHQGATKRALLVAASVSCIWSFYLAYETLLNDGSVKLSIIEYFKTIAWLFLLVRLLSIAYSGRFSEVKIKKIQLGLLGIMFILIMPELLRFIFKDIFFFQDIEYLTALNLLMAIVGIVFVEQVYRNTRPEQKWAIKYLCLGLLGMYIYDFYMYSDALLYQRIDPILWQARGFIYALTVPLIGVSISRDPLWSPEIFISRRVVFHTTTLLSSGIYLMVMGIAGYYVRDFGGNWGLVAQAIFLFLTILILILFLSSRRIRAKVIVLVNKHFYPYKYDYREEWLRFIRTLSTSSEEKKLHHNTIKSIAQIIESPGGMLWLREDSGFFVCAETWEMEHVTDREPAETSLPKFLEEHEFVISVDEFIAQPEVYNRLGYIELPEWVKRIQPWLIVPLIYNDLLIGFIVLDHSNARKKTFNWEDSDLLKTAARQVAAFLEQMNASEALAEARQFENFNKVSTYIIHDIKNLVAQLSLISSNAEKHKDNPLFMEDVFKTINNSVSKMNKMMEVLSGKVANSKSSKVNIISVLEELVHNRQIAGGKPVPILGCESGSFYVKADKAQLLAIIGHLVQNAQDATEDHGKITISQMRSTEGVVIEIEDNGSGMSDDFIKNNLFKPFKTTKGTKGMGIGVYEAREIILAIGGQIEVSSKINIGTCFKLTIPATD</sequence>
<dbReference type="Gene3D" id="3.30.450.40">
    <property type="match status" value="1"/>
</dbReference>
<dbReference type="SMART" id="SM00387">
    <property type="entry name" value="HATPase_c"/>
    <property type="match status" value="1"/>
</dbReference>
<dbReference type="SUPFAM" id="SSF55781">
    <property type="entry name" value="GAF domain-like"/>
    <property type="match status" value="1"/>
</dbReference>
<name>A0A3B0WL70_9ZZZZ</name>
<feature type="transmembrane region" description="Helical" evidence="6">
    <location>
        <begin position="190"/>
        <end position="210"/>
    </location>
</feature>
<dbReference type="GO" id="GO:0005524">
    <property type="term" value="F:ATP binding"/>
    <property type="evidence" value="ECO:0007669"/>
    <property type="project" value="UniProtKB-KW"/>
</dbReference>
<keyword evidence="6" id="KW-0812">Transmembrane</keyword>
<protein>
    <submittedName>
        <fullName evidence="8">Two-component system sensor histidine kinase</fullName>
    </submittedName>
</protein>
<evidence type="ECO:0000256" key="1">
    <source>
        <dbReference type="ARBA" id="ARBA00022679"/>
    </source>
</evidence>
<feature type="domain" description="Histidine kinase" evidence="7">
    <location>
        <begin position="481"/>
        <end position="686"/>
    </location>
</feature>
<evidence type="ECO:0000256" key="4">
    <source>
        <dbReference type="ARBA" id="ARBA00022840"/>
    </source>
</evidence>
<dbReference type="PRINTS" id="PR00344">
    <property type="entry name" value="BCTRLSENSOR"/>
</dbReference>
<keyword evidence="2" id="KW-0547">Nucleotide-binding</keyword>
<evidence type="ECO:0000256" key="5">
    <source>
        <dbReference type="ARBA" id="ARBA00023012"/>
    </source>
</evidence>
<dbReference type="PANTHER" id="PTHR43065">
    <property type="entry name" value="SENSOR HISTIDINE KINASE"/>
    <property type="match status" value="1"/>
</dbReference>
<feature type="transmembrane region" description="Helical" evidence="6">
    <location>
        <begin position="129"/>
        <end position="146"/>
    </location>
</feature>
<keyword evidence="6" id="KW-0472">Membrane</keyword>
<dbReference type="Pfam" id="PF02518">
    <property type="entry name" value="HATPase_c"/>
    <property type="match status" value="1"/>
</dbReference>
<dbReference type="EMBL" id="UOFE01000024">
    <property type="protein sequence ID" value="VAW52082.1"/>
    <property type="molecule type" value="Genomic_DNA"/>
</dbReference>
<feature type="transmembrane region" description="Helical" evidence="6">
    <location>
        <begin position="35"/>
        <end position="51"/>
    </location>
</feature>
<gene>
    <name evidence="8" type="ORF">MNBD_GAMMA05-616</name>
</gene>
<keyword evidence="4" id="KW-0067">ATP-binding</keyword>
<feature type="transmembrane region" description="Helical" evidence="6">
    <location>
        <begin position="158"/>
        <end position="178"/>
    </location>
</feature>
<keyword evidence="6" id="KW-1133">Transmembrane helix</keyword>
<keyword evidence="5" id="KW-0902">Two-component regulatory system</keyword>
<feature type="transmembrane region" description="Helical" evidence="6">
    <location>
        <begin position="231"/>
        <end position="250"/>
    </location>
</feature>
<feature type="transmembrane region" description="Helical" evidence="6">
    <location>
        <begin position="99"/>
        <end position="117"/>
    </location>
</feature>
<dbReference type="InterPro" id="IPR029016">
    <property type="entry name" value="GAF-like_dom_sf"/>
</dbReference>
<feature type="transmembrane region" description="Helical" evidence="6">
    <location>
        <begin position="6"/>
        <end position="23"/>
    </location>
</feature>
<dbReference type="Pfam" id="PF01590">
    <property type="entry name" value="GAF"/>
    <property type="match status" value="1"/>
</dbReference>
<dbReference type="SUPFAM" id="SSF55874">
    <property type="entry name" value="ATPase domain of HSP90 chaperone/DNA topoisomerase II/histidine kinase"/>
    <property type="match status" value="1"/>
</dbReference>
<dbReference type="AlphaFoldDB" id="A0A3B0WL70"/>
<dbReference type="InterPro" id="IPR003594">
    <property type="entry name" value="HATPase_dom"/>
</dbReference>
<evidence type="ECO:0000259" key="7">
    <source>
        <dbReference type="PROSITE" id="PS50109"/>
    </source>
</evidence>
<evidence type="ECO:0000256" key="2">
    <source>
        <dbReference type="ARBA" id="ARBA00022741"/>
    </source>
</evidence>
<dbReference type="GO" id="GO:0016301">
    <property type="term" value="F:kinase activity"/>
    <property type="evidence" value="ECO:0007669"/>
    <property type="project" value="UniProtKB-KW"/>
</dbReference>
<dbReference type="PANTHER" id="PTHR43065:SF46">
    <property type="entry name" value="C4-DICARBOXYLATE TRANSPORT SENSOR PROTEIN DCTB"/>
    <property type="match status" value="1"/>
</dbReference>